<dbReference type="AlphaFoldDB" id="A0A2P6TPD8"/>
<dbReference type="Proteomes" id="UP000239899">
    <property type="component" value="Unassembled WGS sequence"/>
</dbReference>
<dbReference type="EMBL" id="LHPG02000009">
    <property type="protein sequence ID" value="PRW55894.1"/>
    <property type="molecule type" value="Genomic_DNA"/>
</dbReference>
<comment type="caution">
    <text evidence="1">The sequence shown here is derived from an EMBL/GenBank/DDBJ whole genome shotgun (WGS) entry which is preliminary data.</text>
</comment>
<keyword evidence="2" id="KW-1185">Reference proteome</keyword>
<dbReference type="OrthoDB" id="542383at2759"/>
<protein>
    <submittedName>
        <fullName evidence="1">Type VII secretion (Plasmid)</fullName>
    </submittedName>
</protein>
<name>A0A2P6TPD8_CHLSO</name>
<gene>
    <name evidence="1" type="ORF">C2E21_4890</name>
</gene>
<sequence length="116" mass="11772">MPKEADDAAGPASEGTRLQVAASAPAAAAAGTGDAAAEWTPLFLRRMEAAAADGLPPAEVLEQWQLAYQQMAADAQTLGIPASAIPQLPAQPTAAELRAARDRLSGMMASFLSAGL</sequence>
<evidence type="ECO:0000313" key="1">
    <source>
        <dbReference type="EMBL" id="PRW55894.1"/>
    </source>
</evidence>
<evidence type="ECO:0000313" key="2">
    <source>
        <dbReference type="Proteomes" id="UP000239899"/>
    </source>
</evidence>
<proteinExistence type="predicted"/>
<accession>A0A2P6TPD8</accession>
<reference evidence="1 2" key="1">
    <citation type="journal article" date="2018" name="Plant J.">
        <title>Genome sequences of Chlorella sorokiniana UTEX 1602 and Micractinium conductrix SAG 241.80: implications to maltose excretion by a green alga.</title>
        <authorList>
            <person name="Arriola M.B."/>
            <person name="Velmurugan N."/>
            <person name="Zhang Y."/>
            <person name="Plunkett M.H."/>
            <person name="Hondzo H."/>
            <person name="Barney B.M."/>
        </authorList>
    </citation>
    <scope>NUCLEOTIDE SEQUENCE [LARGE SCALE GENOMIC DNA]</scope>
    <source>
        <strain evidence="2">UTEX 1602</strain>
    </source>
</reference>
<organism evidence="1 2">
    <name type="scientific">Chlorella sorokiniana</name>
    <name type="common">Freshwater green alga</name>
    <dbReference type="NCBI Taxonomy" id="3076"/>
    <lineage>
        <taxon>Eukaryota</taxon>
        <taxon>Viridiplantae</taxon>
        <taxon>Chlorophyta</taxon>
        <taxon>core chlorophytes</taxon>
        <taxon>Trebouxiophyceae</taxon>
        <taxon>Chlorellales</taxon>
        <taxon>Chlorellaceae</taxon>
        <taxon>Chlorella clade</taxon>
        <taxon>Chlorella</taxon>
    </lineage>
</organism>